<dbReference type="RefSeq" id="WP_274152834.1">
    <property type="nucleotide sequence ID" value="NZ_CP117812.1"/>
</dbReference>
<evidence type="ECO:0000313" key="2">
    <source>
        <dbReference type="EMBL" id="WDE98070.1"/>
    </source>
</evidence>
<dbReference type="Proteomes" id="UP001214250">
    <property type="component" value="Chromosome 2"/>
</dbReference>
<accession>A0ABY7VV25</accession>
<reference evidence="2 3" key="1">
    <citation type="submission" date="2023-02" db="EMBL/GenBank/DDBJ databases">
        <title>Genome sequence of Lentisphaera profundi SAORIC-696.</title>
        <authorList>
            <person name="Kim e."/>
            <person name="Cho J.-C."/>
            <person name="Choi A."/>
            <person name="Kang I."/>
        </authorList>
    </citation>
    <scope>NUCLEOTIDE SEQUENCE [LARGE SCALE GENOMIC DNA]</scope>
    <source>
        <strain evidence="2 3">SAORIC-696</strain>
    </source>
</reference>
<dbReference type="InterPro" id="IPR007085">
    <property type="entry name" value="DNA/pantothenate-metab_flavo_C"/>
</dbReference>
<dbReference type="EMBL" id="CP117812">
    <property type="protein sequence ID" value="WDE98070.1"/>
    <property type="molecule type" value="Genomic_DNA"/>
</dbReference>
<dbReference type="SUPFAM" id="SSF102645">
    <property type="entry name" value="CoaB-like"/>
    <property type="match status" value="1"/>
</dbReference>
<feature type="domain" description="DNA/pantothenate metabolism flavoprotein C-terminal" evidence="1">
    <location>
        <begin position="3"/>
        <end position="213"/>
    </location>
</feature>
<dbReference type="InterPro" id="IPR035929">
    <property type="entry name" value="CoaB-like_sf"/>
</dbReference>
<keyword evidence="3" id="KW-1185">Reference proteome</keyword>
<name>A0ABY7VV25_9BACT</name>
<organism evidence="2 3">
    <name type="scientific">Lentisphaera profundi</name>
    <dbReference type="NCBI Taxonomy" id="1658616"/>
    <lineage>
        <taxon>Bacteria</taxon>
        <taxon>Pseudomonadati</taxon>
        <taxon>Lentisphaerota</taxon>
        <taxon>Lentisphaeria</taxon>
        <taxon>Lentisphaerales</taxon>
        <taxon>Lentisphaeraceae</taxon>
        <taxon>Lentisphaera</taxon>
    </lineage>
</organism>
<protein>
    <submittedName>
        <fullName evidence="2">Phosphopantothenoylcysteine decarboxylase</fullName>
    </submittedName>
</protein>
<dbReference type="Pfam" id="PF04127">
    <property type="entry name" value="DFP"/>
    <property type="match status" value="1"/>
</dbReference>
<evidence type="ECO:0000313" key="3">
    <source>
        <dbReference type="Proteomes" id="UP001214250"/>
    </source>
</evidence>
<dbReference type="Gene3D" id="3.40.50.10300">
    <property type="entry name" value="CoaB-like"/>
    <property type="match status" value="1"/>
</dbReference>
<gene>
    <name evidence="2" type="ORF">PQO03_19825</name>
</gene>
<proteinExistence type="predicted"/>
<evidence type="ECO:0000259" key="1">
    <source>
        <dbReference type="Pfam" id="PF04127"/>
    </source>
</evidence>
<sequence length="218" mass="24097">MSLAGKNILVTAGPTWTAVDRVRVLTSVFSGETGLRIARSLKDQGAKVTLFMGPGRAKFQTTDWTEMNIEQFFYYDELDSLLKTTELKQFDAILHSSAVSDFQSSDVYQGKKSSKSGFNIPLIPTEKLVDKIRTASPDSFLVKFKLQVGLSRQELHDIALNSLKASDAQLIVANNLDEMDGETHQTYLIDPQGQSTPASTKTSLCEHLISRLISALNH</sequence>